<name>A0ABY5S566_9BACL</name>
<keyword evidence="1" id="KW-0378">Hydrolase</keyword>
<gene>
    <name evidence="1" type="ORF">L1F29_21325</name>
</gene>
<proteinExistence type="predicted"/>
<evidence type="ECO:0000313" key="2">
    <source>
        <dbReference type="Proteomes" id="UP001057877"/>
    </source>
</evidence>
<dbReference type="Gene3D" id="3.30.1240.10">
    <property type="match status" value="1"/>
</dbReference>
<dbReference type="RefSeq" id="WP_258384073.1">
    <property type="nucleotide sequence ID" value="NZ_CP091430.1"/>
</dbReference>
<dbReference type="Pfam" id="PF08282">
    <property type="entry name" value="Hydrolase_3"/>
    <property type="match status" value="1"/>
</dbReference>
<dbReference type="Gene3D" id="3.40.50.1000">
    <property type="entry name" value="HAD superfamily/HAD-like"/>
    <property type="match status" value="1"/>
</dbReference>
<protein>
    <submittedName>
        <fullName evidence="1">HAD family hydrolase</fullName>
    </submittedName>
</protein>
<dbReference type="EMBL" id="CP091430">
    <property type="protein sequence ID" value="UVI27985.1"/>
    <property type="molecule type" value="Genomic_DNA"/>
</dbReference>
<organism evidence="1 2">
    <name type="scientific">Paenibacillus spongiae</name>
    <dbReference type="NCBI Taxonomy" id="2909671"/>
    <lineage>
        <taxon>Bacteria</taxon>
        <taxon>Bacillati</taxon>
        <taxon>Bacillota</taxon>
        <taxon>Bacilli</taxon>
        <taxon>Bacillales</taxon>
        <taxon>Paenibacillaceae</taxon>
        <taxon>Paenibacillus</taxon>
    </lineage>
</organism>
<dbReference type="GO" id="GO:0016787">
    <property type="term" value="F:hydrolase activity"/>
    <property type="evidence" value="ECO:0007669"/>
    <property type="project" value="UniProtKB-KW"/>
</dbReference>
<dbReference type="InterPro" id="IPR036412">
    <property type="entry name" value="HAD-like_sf"/>
</dbReference>
<dbReference type="InterPro" id="IPR006379">
    <property type="entry name" value="HAD-SF_hydro_IIB"/>
</dbReference>
<dbReference type="InterPro" id="IPR023214">
    <property type="entry name" value="HAD_sf"/>
</dbReference>
<dbReference type="NCBIfam" id="TIGR01484">
    <property type="entry name" value="HAD-SF-IIB"/>
    <property type="match status" value="1"/>
</dbReference>
<dbReference type="Proteomes" id="UP001057877">
    <property type="component" value="Chromosome"/>
</dbReference>
<dbReference type="SUPFAM" id="SSF56784">
    <property type="entry name" value="HAD-like"/>
    <property type="match status" value="1"/>
</dbReference>
<evidence type="ECO:0000313" key="1">
    <source>
        <dbReference type="EMBL" id="UVI27985.1"/>
    </source>
</evidence>
<dbReference type="PANTHER" id="PTHR10000">
    <property type="entry name" value="PHOSPHOSERINE PHOSPHATASE"/>
    <property type="match status" value="1"/>
</dbReference>
<dbReference type="PANTHER" id="PTHR10000:SF8">
    <property type="entry name" value="HAD SUPERFAMILY HYDROLASE-LIKE, TYPE 3"/>
    <property type="match status" value="1"/>
</dbReference>
<reference evidence="1" key="1">
    <citation type="submission" date="2022-01" db="EMBL/GenBank/DDBJ databases">
        <title>Paenibacillus spongiae sp. nov., isolated from marine sponge.</title>
        <authorList>
            <person name="Li Z."/>
            <person name="Zhang M."/>
        </authorList>
    </citation>
    <scope>NUCLEOTIDE SEQUENCE</scope>
    <source>
        <strain evidence="1">PHS-Z3</strain>
    </source>
</reference>
<sequence>MSVLYISDLDGTLLNDEQQVSPESVKILNALIGRGLLFTVATARSAESASWLLRDLTLRLPVAYMNGVFIHDPVTKRNIRSNFLSGALTAEVLAAYERSDLLPLLYTLDRYDVPHVYYKGIRNESEENYITNRTKLGDSRFRMVDGFPDFTVESVMTVNAIDTQERLQPVYEAFRCRSEVICHFGPDIYTPGYYWLEIANSQANKREAALFLKQYAKADKLICFGDSLNDLPMFEAADEKYAVSNAHERVIQAATGTILTNAEHGVAHYLAALRSI</sequence>
<keyword evidence="2" id="KW-1185">Reference proteome</keyword>
<accession>A0ABY5S566</accession>